<dbReference type="NCBIfam" id="TIGR03930">
    <property type="entry name" value="WXG100_ESAT6"/>
    <property type="match status" value="1"/>
</dbReference>
<comment type="caution">
    <text evidence="3">The sequence shown here is derived from an EMBL/GenBank/DDBJ whole genome shotgun (WGS) entry which is preliminary data.</text>
</comment>
<sequence length="96" mass="9903">MSKFGVDVSQVAGASTAVNISVTSIRTEVATMMRNLTDLQGSWTGGAAATFSGVVAQWQVTQTQVESGLDAITAALSRTATTYEDAESMAAGHFAL</sequence>
<evidence type="ECO:0000313" key="4">
    <source>
        <dbReference type="Proteomes" id="UP000225548"/>
    </source>
</evidence>
<dbReference type="OrthoDB" id="4231069at2"/>
<dbReference type="RefSeq" id="WP_098453607.1">
    <property type="nucleotide sequence ID" value="NZ_PDJG01000001.1"/>
</dbReference>
<comment type="similarity">
    <text evidence="1">Belongs to the WXG100 family.</text>
</comment>
<evidence type="ECO:0000313" key="2">
    <source>
        <dbReference type="EMBL" id="PFG32201.1"/>
    </source>
</evidence>
<evidence type="ECO:0000256" key="1">
    <source>
        <dbReference type="RuleBase" id="RU362001"/>
    </source>
</evidence>
<dbReference type="AlphaFoldDB" id="A0A2A9E8N2"/>
<dbReference type="EMBL" id="PDJG01000001">
    <property type="protein sequence ID" value="PFG32201.1"/>
    <property type="molecule type" value="Genomic_DNA"/>
</dbReference>
<keyword evidence="4" id="KW-1185">Reference proteome</keyword>
<name>A0A2A9E8N2_9MICO</name>
<gene>
    <name evidence="2" type="ORF">ATL42_0020</name>
    <name evidence="3" type="ORF">ATL42_3263</name>
</gene>
<proteinExistence type="inferred from homology"/>
<protein>
    <recommendedName>
        <fullName evidence="1">ESAT-6-like protein</fullName>
    </recommendedName>
</protein>
<dbReference type="InterPro" id="IPR036689">
    <property type="entry name" value="ESAT-6-like_sf"/>
</dbReference>
<dbReference type="SUPFAM" id="SSF140453">
    <property type="entry name" value="EsxAB dimer-like"/>
    <property type="match status" value="1"/>
</dbReference>
<dbReference type="EMBL" id="PDJG01000001">
    <property type="protein sequence ID" value="PFG35318.1"/>
    <property type="molecule type" value="Genomic_DNA"/>
</dbReference>
<dbReference type="InterPro" id="IPR010310">
    <property type="entry name" value="T7SS_ESAT-6-like"/>
</dbReference>
<evidence type="ECO:0000313" key="3">
    <source>
        <dbReference type="EMBL" id="PFG35318.1"/>
    </source>
</evidence>
<reference evidence="3 4" key="1">
    <citation type="submission" date="2017-10" db="EMBL/GenBank/DDBJ databases">
        <title>Sequencing the genomes of 1000 actinobacteria strains.</title>
        <authorList>
            <person name="Klenk H.-P."/>
        </authorList>
    </citation>
    <scope>NUCLEOTIDE SEQUENCE [LARGE SCALE GENOMIC DNA]</scope>
    <source>
        <strain evidence="3 4">DSM 18966</strain>
    </source>
</reference>
<dbReference type="Proteomes" id="UP000225548">
    <property type="component" value="Unassembled WGS sequence"/>
</dbReference>
<dbReference type="Gene3D" id="1.10.287.1060">
    <property type="entry name" value="ESAT-6-like"/>
    <property type="match status" value="1"/>
</dbReference>
<organism evidence="3 4">
    <name type="scientific">Sanguibacter antarcticus</name>
    <dbReference type="NCBI Taxonomy" id="372484"/>
    <lineage>
        <taxon>Bacteria</taxon>
        <taxon>Bacillati</taxon>
        <taxon>Actinomycetota</taxon>
        <taxon>Actinomycetes</taxon>
        <taxon>Micrococcales</taxon>
        <taxon>Sanguibacteraceae</taxon>
        <taxon>Sanguibacter</taxon>
    </lineage>
</organism>
<dbReference type="Pfam" id="PF06013">
    <property type="entry name" value="WXG100"/>
    <property type="match status" value="1"/>
</dbReference>
<accession>A0A2A9E8N2</accession>